<proteinExistence type="predicted"/>
<dbReference type="AlphaFoldDB" id="A0AAV4JHM8"/>
<evidence type="ECO:0000313" key="2">
    <source>
        <dbReference type="EMBL" id="GFS21594.1"/>
    </source>
</evidence>
<name>A0AAV4JHM8_9GAST</name>
<keyword evidence="1" id="KW-0732">Signal</keyword>
<feature type="chain" id="PRO_5043719227" description="Secreted protein" evidence="1">
    <location>
        <begin position="28"/>
        <end position="119"/>
    </location>
</feature>
<organism evidence="2 3">
    <name type="scientific">Elysia marginata</name>
    <dbReference type="NCBI Taxonomy" id="1093978"/>
    <lineage>
        <taxon>Eukaryota</taxon>
        <taxon>Metazoa</taxon>
        <taxon>Spiralia</taxon>
        <taxon>Lophotrochozoa</taxon>
        <taxon>Mollusca</taxon>
        <taxon>Gastropoda</taxon>
        <taxon>Heterobranchia</taxon>
        <taxon>Euthyneura</taxon>
        <taxon>Panpulmonata</taxon>
        <taxon>Sacoglossa</taxon>
        <taxon>Placobranchoidea</taxon>
        <taxon>Plakobranchidae</taxon>
        <taxon>Elysia</taxon>
    </lineage>
</organism>
<reference evidence="2 3" key="1">
    <citation type="journal article" date="2021" name="Elife">
        <title>Chloroplast acquisition without the gene transfer in kleptoplastic sea slugs, Plakobranchus ocellatus.</title>
        <authorList>
            <person name="Maeda T."/>
            <person name="Takahashi S."/>
            <person name="Yoshida T."/>
            <person name="Shimamura S."/>
            <person name="Takaki Y."/>
            <person name="Nagai Y."/>
            <person name="Toyoda A."/>
            <person name="Suzuki Y."/>
            <person name="Arimoto A."/>
            <person name="Ishii H."/>
            <person name="Satoh N."/>
            <person name="Nishiyama T."/>
            <person name="Hasebe M."/>
            <person name="Maruyama T."/>
            <person name="Minagawa J."/>
            <person name="Obokata J."/>
            <person name="Shigenobu S."/>
        </authorList>
    </citation>
    <scope>NUCLEOTIDE SEQUENCE [LARGE SCALE GENOMIC DNA]</scope>
</reference>
<evidence type="ECO:0000313" key="3">
    <source>
        <dbReference type="Proteomes" id="UP000762676"/>
    </source>
</evidence>
<protein>
    <recommendedName>
        <fullName evidence="4">Secreted protein</fullName>
    </recommendedName>
</protein>
<dbReference type="Proteomes" id="UP000762676">
    <property type="component" value="Unassembled WGS sequence"/>
</dbReference>
<gene>
    <name evidence="2" type="ORF">ElyMa_005087200</name>
</gene>
<comment type="caution">
    <text evidence="2">The sequence shown here is derived from an EMBL/GenBank/DDBJ whole genome shotgun (WGS) entry which is preliminary data.</text>
</comment>
<accession>A0AAV4JHM8</accession>
<feature type="signal peptide" evidence="1">
    <location>
        <begin position="1"/>
        <end position="27"/>
    </location>
</feature>
<keyword evidence="3" id="KW-1185">Reference proteome</keyword>
<evidence type="ECO:0000256" key="1">
    <source>
        <dbReference type="SAM" id="SignalP"/>
    </source>
</evidence>
<sequence>MVGNRTRVRRITSLIIILHLLITELLAQIMSPQKRDRLCGLAVRHSLRDREVRSSIPGRVKPRCSKLVLAADSPGVWHYGFSATAKTGRSGIMWLGVLYARAPYITVWQHAFNCPKRRL</sequence>
<dbReference type="EMBL" id="BMAT01010170">
    <property type="protein sequence ID" value="GFS21594.1"/>
    <property type="molecule type" value="Genomic_DNA"/>
</dbReference>
<evidence type="ECO:0008006" key="4">
    <source>
        <dbReference type="Google" id="ProtNLM"/>
    </source>
</evidence>